<dbReference type="GO" id="GO:0003677">
    <property type="term" value="F:DNA binding"/>
    <property type="evidence" value="ECO:0007669"/>
    <property type="project" value="InterPro"/>
</dbReference>
<protein>
    <submittedName>
        <fullName evidence="2">Transcriptional regulator with XRE-family HTH domain</fullName>
    </submittedName>
</protein>
<name>A0A7X5UNN6_9PSEU</name>
<dbReference type="Pfam" id="PF19054">
    <property type="entry name" value="DUF5753"/>
    <property type="match status" value="1"/>
</dbReference>
<dbReference type="PROSITE" id="PS50943">
    <property type="entry name" value="HTH_CROC1"/>
    <property type="match status" value="1"/>
</dbReference>
<dbReference type="EMBL" id="JAAOYM010000001">
    <property type="protein sequence ID" value="NIJ11340.1"/>
    <property type="molecule type" value="Genomic_DNA"/>
</dbReference>
<evidence type="ECO:0000259" key="1">
    <source>
        <dbReference type="PROSITE" id="PS50943"/>
    </source>
</evidence>
<gene>
    <name evidence="2" type="ORF">FHU38_001684</name>
</gene>
<dbReference type="Proteomes" id="UP000545493">
    <property type="component" value="Unassembled WGS sequence"/>
</dbReference>
<feature type="domain" description="HTH cro/C1-type" evidence="1">
    <location>
        <begin position="32"/>
        <end position="75"/>
    </location>
</feature>
<dbReference type="Gene3D" id="1.10.260.40">
    <property type="entry name" value="lambda repressor-like DNA-binding domains"/>
    <property type="match status" value="1"/>
</dbReference>
<sequence length="307" mass="34240">MTPLVEVSHVVAEWAFTQGLKKLRETSPNPNQSEIARRIGKSRATIGHYEMGRYLPSHRSIDIMLEAYGHSERAAYYRGLRDRVESRSPNWWDGEFPDGFPPHWLALFVGFESSAVHILAYDTQCVPELAQTQAYAEAVLRARQPAASEHDIEVWLRLLRGRQAVLDRTDPPRLRWLVDEAALRRRVGGAAVLHAQLDQLAQLAGRPNVELRVLTQSCGAAAATTGGFTELVLPNDVIEDLHDVVYVSTPVDRIHYESAEHLTTFQASWARLWKEALPGHDSVAFVEELAKELTGEPGASTPAPAIE</sequence>
<dbReference type="CDD" id="cd00093">
    <property type="entry name" value="HTH_XRE"/>
    <property type="match status" value="1"/>
</dbReference>
<evidence type="ECO:0000313" key="3">
    <source>
        <dbReference type="Proteomes" id="UP000545493"/>
    </source>
</evidence>
<reference evidence="2 3" key="1">
    <citation type="submission" date="2020-03" db="EMBL/GenBank/DDBJ databases">
        <title>Sequencing the genomes of 1000 actinobacteria strains.</title>
        <authorList>
            <person name="Klenk H.-P."/>
        </authorList>
    </citation>
    <scope>NUCLEOTIDE SEQUENCE [LARGE SCALE GENOMIC DNA]</scope>
    <source>
        <strain evidence="2 3">DSM 45685</strain>
    </source>
</reference>
<accession>A0A7X5UNN6</accession>
<comment type="caution">
    <text evidence="2">The sequence shown here is derived from an EMBL/GenBank/DDBJ whole genome shotgun (WGS) entry which is preliminary data.</text>
</comment>
<dbReference type="InterPro" id="IPR043917">
    <property type="entry name" value="DUF5753"/>
</dbReference>
<proteinExistence type="predicted"/>
<organism evidence="2 3">
    <name type="scientific">Saccharomonospora amisosensis</name>
    <dbReference type="NCBI Taxonomy" id="1128677"/>
    <lineage>
        <taxon>Bacteria</taxon>
        <taxon>Bacillati</taxon>
        <taxon>Actinomycetota</taxon>
        <taxon>Actinomycetes</taxon>
        <taxon>Pseudonocardiales</taxon>
        <taxon>Pseudonocardiaceae</taxon>
        <taxon>Saccharomonospora</taxon>
    </lineage>
</organism>
<dbReference type="InterPro" id="IPR010982">
    <property type="entry name" value="Lambda_DNA-bd_dom_sf"/>
</dbReference>
<evidence type="ECO:0000313" key="2">
    <source>
        <dbReference type="EMBL" id="NIJ11340.1"/>
    </source>
</evidence>
<dbReference type="AlphaFoldDB" id="A0A7X5UNN6"/>
<dbReference type="InterPro" id="IPR001387">
    <property type="entry name" value="Cro/C1-type_HTH"/>
</dbReference>
<keyword evidence="3" id="KW-1185">Reference proteome</keyword>
<dbReference type="Pfam" id="PF01381">
    <property type="entry name" value="HTH_3"/>
    <property type="match status" value="1"/>
</dbReference>
<dbReference type="RefSeq" id="WP_313886703.1">
    <property type="nucleotide sequence ID" value="NZ_JAAOYM010000001.1"/>
</dbReference>
<dbReference type="SUPFAM" id="SSF47413">
    <property type="entry name" value="lambda repressor-like DNA-binding domains"/>
    <property type="match status" value="1"/>
</dbReference>